<evidence type="ECO:0000256" key="1">
    <source>
        <dbReference type="SAM" id="Phobius"/>
    </source>
</evidence>
<dbReference type="InterPro" id="IPR018750">
    <property type="entry name" value="DUF2306_membrane"/>
</dbReference>
<accession>A0A1M7FNR6</accession>
<keyword evidence="1" id="KW-1133">Transmembrane helix</keyword>
<dbReference type="Proteomes" id="UP000186002">
    <property type="component" value="Unassembled WGS sequence"/>
</dbReference>
<organism evidence="2 3">
    <name type="scientific">Roseibium suaedae</name>
    <dbReference type="NCBI Taxonomy" id="735517"/>
    <lineage>
        <taxon>Bacteria</taxon>
        <taxon>Pseudomonadati</taxon>
        <taxon>Pseudomonadota</taxon>
        <taxon>Alphaproteobacteria</taxon>
        <taxon>Hyphomicrobiales</taxon>
        <taxon>Stappiaceae</taxon>
        <taxon>Roseibium</taxon>
    </lineage>
</organism>
<feature type="transmembrane region" description="Helical" evidence="1">
    <location>
        <begin position="12"/>
        <end position="30"/>
    </location>
</feature>
<dbReference type="Pfam" id="PF10067">
    <property type="entry name" value="DUF2306"/>
    <property type="match status" value="1"/>
</dbReference>
<sequence>MTSGIRISPWLAWSAGIFCVLVAAASLRFVPLGVEVSMPIMAHHLPGNALLLYSHIAIAPLVLALLPLQLSTRLRRRRPGLHRWLGRIYGAGILVSGIASIDLALKTTAGPVALSGFLLLAILWLAATGLGIAAAIRRDIASHRRWMLRSAAMTFAAVTLRICLGLSKVAGLPIDLVYPAIAWLCWVPNLLVVEWYFHRGRASPGAEVLAA</sequence>
<evidence type="ECO:0000313" key="3">
    <source>
        <dbReference type="Proteomes" id="UP000186002"/>
    </source>
</evidence>
<protein>
    <submittedName>
        <fullName evidence="2">Predicted membrane protein</fullName>
    </submittedName>
</protein>
<evidence type="ECO:0000313" key="2">
    <source>
        <dbReference type="EMBL" id="SHM05408.1"/>
    </source>
</evidence>
<name>A0A1M7FNR6_9HYPH</name>
<proteinExistence type="predicted"/>
<dbReference type="EMBL" id="FRBW01000002">
    <property type="protein sequence ID" value="SHM05408.1"/>
    <property type="molecule type" value="Genomic_DNA"/>
</dbReference>
<keyword evidence="1" id="KW-0812">Transmembrane</keyword>
<keyword evidence="3" id="KW-1185">Reference proteome</keyword>
<feature type="transmembrane region" description="Helical" evidence="1">
    <location>
        <begin position="88"/>
        <end position="105"/>
    </location>
</feature>
<feature type="transmembrane region" description="Helical" evidence="1">
    <location>
        <begin position="176"/>
        <end position="197"/>
    </location>
</feature>
<feature type="transmembrane region" description="Helical" evidence="1">
    <location>
        <begin position="50"/>
        <end position="68"/>
    </location>
</feature>
<gene>
    <name evidence="2" type="ORF">SAMN05444272_1660</name>
</gene>
<reference evidence="2 3" key="1">
    <citation type="submission" date="2016-11" db="EMBL/GenBank/DDBJ databases">
        <authorList>
            <person name="Jaros S."/>
            <person name="Januszkiewicz K."/>
            <person name="Wedrychowicz H."/>
        </authorList>
    </citation>
    <scope>NUCLEOTIDE SEQUENCE [LARGE SCALE GENOMIC DNA]</scope>
    <source>
        <strain evidence="2 3">DSM 22153</strain>
    </source>
</reference>
<feature type="transmembrane region" description="Helical" evidence="1">
    <location>
        <begin position="117"/>
        <end position="136"/>
    </location>
</feature>
<dbReference type="STRING" id="735517.SAMN05444272_1660"/>
<dbReference type="RefSeq" id="WP_073013741.1">
    <property type="nucleotide sequence ID" value="NZ_FRBW01000002.1"/>
</dbReference>
<feature type="transmembrane region" description="Helical" evidence="1">
    <location>
        <begin position="148"/>
        <end position="170"/>
    </location>
</feature>
<dbReference type="AlphaFoldDB" id="A0A1M7FNR6"/>
<keyword evidence="1" id="KW-0472">Membrane</keyword>